<sequence>MVLQMTAAWVAMSLRSRVLTTLVGSLERGEKKLQYGPIRAAASFGNNLNHSLMMTGSPRLTISYWTMPHLAIFFSVGHARWVEPRLGVIAIILGWIIRETKQDMMLLCVSEHAITARTSNILVPNCGRLNESQFMINITRKRHKRGISASDYGRARKLDSTNASKSVETLQ</sequence>
<evidence type="ECO:0000256" key="1">
    <source>
        <dbReference type="SAM" id="SignalP"/>
    </source>
</evidence>
<keyword evidence="1" id="KW-0732">Signal</keyword>
<proteinExistence type="predicted"/>
<feature type="signal peptide" evidence="1">
    <location>
        <begin position="1"/>
        <end position="20"/>
    </location>
</feature>
<protein>
    <submittedName>
        <fullName evidence="3">Secreted protein</fullName>
    </submittedName>
</protein>
<reference evidence="3" key="1">
    <citation type="submission" date="2022-11" db="UniProtKB">
        <authorList>
            <consortium name="WormBaseParasite"/>
        </authorList>
    </citation>
    <scope>IDENTIFICATION</scope>
</reference>
<name>A0A915I7V5_ROMCU</name>
<organism evidence="2 3">
    <name type="scientific">Romanomermis culicivorax</name>
    <name type="common">Nematode worm</name>
    <dbReference type="NCBI Taxonomy" id="13658"/>
    <lineage>
        <taxon>Eukaryota</taxon>
        <taxon>Metazoa</taxon>
        <taxon>Ecdysozoa</taxon>
        <taxon>Nematoda</taxon>
        <taxon>Enoplea</taxon>
        <taxon>Dorylaimia</taxon>
        <taxon>Mermithida</taxon>
        <taxon>Mermithoidea</taxon>
        <taxon>Mermithidae</taxon>
        <taxon>Romanomermis</taxon>
    </lineage>
</organism>
<accession>A0A915I7V5</accession>
<dbReference type="AlphaFoldDB" id="A0A915I7V5"/>
<evidence type="ECO:0000313" key="3">
    <source>
        <dbReference type="WBParaSite" id="nRc.2.0.1.t10240-RA"/>
    </source>
</evidence>
<evidence type="ECO:0000313" key="2">
    <source>
        <dbReference type="Proteomes" id="UP000887565"/>
    </source>
</evidence>
<keyword evidence="2" id="KW-1185">Reference proteome</keyword>
<dbReference type="Proteomes" id="UP000887565">
    <property type="component" value="Unplaced"/>
</dbReference>
<feature type="chain" id="PRO_5037872691" evidence="1">
    <location>
        <begin position="21"/>
        <end position="171"/>
    </location>
</feature>
<dbReference type="WBParaSite" id="nRc.2.0.1.t10240-RA">
    <property type="protein sequence ID" value="nRc.2.0.1.t10240-RA"/>
    <property type="gene ID" value="nRc.2.0.1.g10240"/>
</dbReference>